<dbReference type="Proteomes" id="UP000326340">
    <property type="component" value="Unassembled WGS sequence"/>
</dbReference>
<comment type="caution">
    <text evidence="2">The sequence shown here is derived from an EMBL/GenBank/DDBJ whole genome shotgun (WGS) entry which is preliminary data.</text>
</comment>
<accession>A0A5Q4BBK9</accession>
<keyword evidence="1" id="KW-0732">Signal</keyword>
<evidence type="ECO:0000256" key="1">
    <source>
        <dbReference type="SAM" id="SignalP"/>
    </source>
</evidence>
<protein>
    <submittedName>
        <fullName evidence="2">Uncharacterized protein</fullName>
    </submittedName>
</protein>
<evidence type="ECO:0000313" key="3">
    <source>
        <dbReference type="Proteomes" id="UP000326340"/>
    </source>
</evidence>
<dbReference type="OrthoDB" id="3770142at2759"/>
<feature type="chain" id="PRO_5024861966" evidence="1">
    <location>
        <begin position="20"/>
        <end position="165"/>
    </location>
</feature>
<feature type="signal peptide" evidence="1">
    <location>
        <begin position="1"/>
        <end position="19"/>
    </location>
</feature>
<evidence type="ECO:0000313" key="2">
    <source>
        <dbReference type="EMBL" id="TQN64300.1"/>
    </source>
</evidence>
<proteinExistence type="predicted"/>
<reference evidence="2 3" key="1">
    <citation type="journal article" date="2019" name="Sci. Rep.">
        <title>Colletotrichum shisoi sp. nov., an anthracnose pathogen of Perilla frutescens in Japan: molecular phylogenetic, morphological and genomic evidence.</title>
        <authorList>
            <person name="Gan P."/>
            <person name="Tsushima A."/>
            <person name="Hiroyama R."/>
            <person name="Narusaka M."/>
            <person name="Takano Y."/>
            <person name="Narusaka Y."/>
            <person name="Kawaradani M."/>
            <person name="Damm U."/>
            <person name="Shirasu K."/>
        </authorList>
    </citation>
    <scope>NUCLEOTIDE SEQUENCE [LARGE SCALE GENOMIC DNA]</scope>
    <source>
        <strain evidence="2 3">PG-2018a</strain>
    </source>
</reference>
<sequence>MKLTAIIAPLLELVPVCTANFDIYMNNAWTVQGGSTGWTIFEADPPCGQVNNAIIYGNYGDVSGSYIGVRCVGDCFPSNKPDGIQVLEMHFNNNPLYHWISFFDQRSTKTAGTTNKMYGLDGNVYGECILFPGHNYRCDAFGITEGYRKFRCLTQFTARQITGRN</sequence>
<gene>
    <name evidence="2" type="ORF">CSHISOI_11160</name>
</gene>
<organism evidence="2 3">
    <name type="scientific">Colletotrichum shisoi</name>
    <dbReference type="NCBI Taxonomy" id="2078593"/>
    <lineage>
        <taxon>Eukaryota</taxon>
        <taxon>Fungi</taxon>
        <taxon>Dikarya</taxon>
        <taxon>Ascomycota</taxon>
        <taxon>Pezizomycotina</taxon>
        <taxon>Sordariomycetes</taxon>
        <taxon>Hypocreomycetidae</taxon>
        <taxon>Glomerellales</taxon>
        <taxon>Glomerellaceae</taxon>
        <taxon>Colletotrichum</taxon>
        <taxon>Colletotrichum destructivum species complex</taxon>
    </lineage>
</organism>
<keyword evidence="3" id="KW-1185">Reference proteome</keyword>
<dbReference type="EMBL" id="PUHP01002537">
    <property type="protein sequence ID" value="TQN64300.1"/>
    <property type="molecule type" value="Genomic_DNA"/>
</dbReference>
<dbReference type="AlphaFoldDB" id="A0A5Q4BBK9"/>
<name>A0A5Q4BBK9_9PEZI</name>